<keyword evidence="3" id="KW-1185">Reference proteome</keyword>
<dbReference type="OrthoDB" id="1274922at2"/>
<feature type="region of interest" description="Disordered" evidence="1">
    <location>
        <begin position="40"/>
        <end position="65"/>
    </location>
</feature>
<evidence type="ECO:0000313" key="2">
    <source>
        <dbReference type="EMBL" id="KFF13096.1"/>
    </source>
</evidence>
<dbReference type="AlphaFoldDB" id="A0A086A8T2"/>
<dbReference type="EMBL" id="JPRH01000003">
    <property type="protein sequence ID" value="KFF13096.1"/>
    <property type="molecule type" value="Genomic_DNA"/>
</dbReference>
<name>A0A086A8T2_9FLAO</name>
<protein>
    <submittedName>
        <fullName evidence="2">Uncharacterized protein</fullName>
    </submittedName>
</protein>
<gene>
    <name evidence="2" type="ORF">IW15_10040</name>
</gene>
<sequence>MEVTEILDEILKNYSNANTISMQIEAHRKNIELLSGELKKSRDDGYRDGKKDGKKEKVESLIQKN</sequence>
<organism evidence="2 3">
    <name type="scientific">Chryseobacterium soli</name>
    <dbReference type="NCBI Taxonomy" id="445961"/>
    <lineage>
        <taxon>Bacteria</taxon>
        <taxon>Pseudomonadati</taxon>
        <taxon>Bacteroidota</taxon>
        <taxon>Flavobacteriia</taxon>
        <taxon>Flavobacteriales</taxon>
        <taxon>Weeksellaceae</taxon>
        <taxon>Chryseobacterium group</taxon>
        <taxon>Chryseobacterium</taxon>
    </lineage>
</organism>
<dbReference type="RefSeq" id="WP_034710860.1">
    <property type="nucleotide sequence ID" value="NZ_JPRH01000003.1"/>
</dbReference>
<dbReference type="STRING" id="445961.IW15_10040"/>
<proteinExistence type="predicted"/>
<reference evidence="2 3" key="1">
    <citation type="submission" date="2014-07" db="EMBL/GenBank/DDBJ databases">
        <title>Genome of Chryseobacterium soli DSM 19298.</title>
        <authorList>
            <person name="Stropko S.J."/>
            <person name="Pipes S.E."/>
            <person name="Newman J."/>
        </authorList>
    </citation>
    <scope>NUCLEOTIDE SEQUENCE [LARGE SCALE GENOMIC DNA]</scope>
    <source>
        <strain evidence="2 3">DSM 19298</strain>
    </source>
</reference>
<dbReference type="Proteomes" id="UP000028705">
    <property type="component" value="Unassembled WGS sequence"/>
</dbReference>
<accession>A0A086A8T2</accession>
<evidence type="ECO:0000313" key="3">
    <source>
        <dbReference type="Proteomes" id="UP000028705"/>
    </source>
</evidence>
<feature type="compositionally biased region" description="Basic and acidic residues" evidence="1">
    <location>
        <begin position="40"/>
        <end position="59"/>
    </location>
</feature>
<evidence type="ECO:0000256" key="1">
    <source>
        <dbReference type="SAM" id="MobiDB-lite"/>
    </source>
</evidence>
<comment type="caution">
    <text evidence="2">The sequence shown here is derived from an EMBL/GenBank/DDBJ whole genome shotgun (WGS) entry which is preliminary data.</text>
</comment>